<evidence type="ECO:0000256" key="1">
    <source>
        <dbReference type="SAM" id="MobiDB-lite"/>
    </source>
</evidence>
<dbReference type="EMBL" id="JBBWUH010000003">
    <property type="protein sequence ID" value="KAK8174013.1"/>
    <property type="molecule type" value="Genomic_DNA"/>
</dbReference>
<feature type="non-terminal residue" evidence="2">
    <location>
        <position position="1"/>
    </location>
</feature>
<comment type="caution">
    <text evidence="2">The sequence shown here is derived from an EMBL/GenBank/DDBJ whole genome shotgun (WGS) entry which is preliminary data.</text>
</comment>
<evidence type="ECO:0000313" key="3">
    <source>
        <dbReference type="Proteomes" id="UP001456524"/>
    </source>
</evidence>
<dbReference type="Proteomes" id="UP001456524">
    <property type="component" value="Unassembled WGS sequence"/>
</dbReference>
<feature type="region of interest" description="Disordered" evidence="1">
    <location>
        <begin position="308"/>
        <end position="339"/>
    </location>
</feature>
<feature type="region of interest" description="Disordered" evidence="1">
    <location>
        <begin position="248"/>
        <end position="269"/>
    </location>
</feature>
<evidence type="ECO:0000313" key="2">
    <source>
        <dbReference type="EMBL" id="KAK8174013.1"/>
    </source>
</evidence>
<proteinExistence type="predicted"/>
<accession>A0ABR1Y0R4</accession>
<sequence>ASSNSEVSILSCNTLDETVRSIYTTKFGQSYSRAGISCRRANDIGYRLNTWLPGGKPQEIRSFSQPKALPRENRPRLLACRKGDESTACLICLAVGTSCSVQAQWVSCFQCHARADDSGHALHRVQTRCGFLCNPHQIVAVTMMIDYACSLVEGLDASEPGLRWSLMSHAKIKALAAKEQDALMQKLGRFASRLYSHFAETSANPVCSQNGTVDAADGGVLQDDENQNAESESSRFLHAWLAGHPLADITKNRKSDEEDSEQRKKAKFDKTVTSNLSAECVVDESYNDDDDDADSMLSEIGDYILACGIEPEGRPGPKERQNSVVGPEDPPQVHGEDGK</sequence>
<organism evidence="2 3">
    <name type="scientific">Phyllosticta citrichinensis</name>
    <dbReference type="NCBI Taxonomy" id="1130410"/>
    <lineage>
        <taxon>Eukaryota</taxon>
        <taxon>Fungi</taxon>
        <taxon>Dikarya</taxon>
        <taxon>Ascomycota</taxon>
        <taxon>Pezizomycotina</taxon>
        <taxon>Dothideomycetes</taxon>
        <taxon>Dothideomycetes incertae sedis</taxon>
        <taxon>Botryosphaeriales</taxon>
        <taxon>Phyllostictaceae</taxon>
        <taxon>Phyllosticta</taxon>
    </lineage>
</organism>
<name>A0ABR1Y0R4_9PEZI</name>
<keyword evidence="3" id="KW-1185">Reference proteome</keyword>
<reference evidence="2 3" key="1">
    <citation type="journal article" date="2022" name="G3 (Bethesda)">
        <title>Enemy or ally: a genomic approach to elucidate the lifestyle of Phyllosticta citrichinaensis.</title>
        <authorList>
            <person name="Buijs V.A."/>
            <person name="Groenewald J.Z."/>
            <person name="Haridas S."/>
            <person name="LaButti K.M."/>
            <person name="Lipzen A."/>
            <person name="Martin F.M."/>
            <person name="Barry K."/>
            <person name="Grigoriev I.V."/>
            <person name="Crous P.W."/>
            <person name="Seidl M.F."/>
        </authorList>
    </citation>
    <scope>NUCLEOTIDE SEQUENCE [LARGE SCALE GENOMIC DNA]</scope>
    <source>
        <strain evidence="2 3">CBS 129764</strain>
    </source>
</reference>
<feature type="compositionally biased region" description="Basic and acidic residues" evidence="1">
    <location>
        <begin position="311"/>
        <end position="321"/>
    </location>
</feature>
<gene>
    <name evidence="2" type="ORF">IWX90DRAFT_500204</name>
</gene>
<protein>
    <submittedName>
        <fullName evidence="2">Uncharacterized protein</fullName>
    </submittedName>
</protein>